<dbReference type="EMBL" id="LCPC01000001">
    <property type="protein sequence ID" value="KKU90168.1"/>
    <property type="molecule type" value="Genomic_DNA"/>
</dbReference>
<comment type="caution">
    <text evidence="13">The sequence shown here is derived from an EMBL/GenBank/DDBJ whole genome shotgun (WGS) entry which is preliminary data.</text>
</comment>
<proteinExistence type="predicted"/>
<dbReference type="Pfam" id="PF17764">
    <property type="entry name" value="PriA_3primeBD"/>
    <property type="match status" value="1"/>
</dbReference>
<dbReference type="InterPro" id="IPR027417">
    <property type="entry name" value="P-loop_NTPase"/>
</dbReference>
<evidence type="ECO:0000256" key="5">
    <source>
        <dbReference type="ARBA" id="ARBA00022801"/>
    </source>
</evidence>
<keyword evidence="7" id="KW-0862">Zinc</keyword>
<dbReference type="GO" id="GO:0006269">
    <property type="term" value="P:DNA replication, synthesis of primer"/>
    <property type="evidence" value="ECO:0007669"/>
    <property type="project" value="UniProtKB-KW"/>
</dbReference>
<sequence length="633" mass="71127">MYVLEVIPLTALPPNTPQILTYYHDYPLPKGAIVEVLLNNRAVNAAVVDSSSLDEQKIIVKKSSFQIKKTARSLSDISLIANWQFKIALWLANTYSAPLGLCLKSILPPFLLKARYPVTAVGSFMVEPDNIKARWIISRAKNSADHIQKILDGLKSGQAVVIVPDASYLPFFENSLKSYGPGVLTSSTKNKDFYKIWNEVSMSRLKIIIGTRQSLFLPFADLRHVGIIDPLHEFYKSDMSPKYWTPELAEMIASSYGAKLTAISPILGVTAFDSAKRGQIDVADNKTGWPARTTVVDLAAEFKRSYFGTLSPEAKDVARQTLAEGGQILILASRRGYSGILLCQRCGYSVKCPDCDFPMRVHQGVNLSLLCHHCGHSQSYPYACPNCRSAQIKPTGPVGSQKIFEELQKMMTYGQIPRAPVLIMDADVTQNQTEEDEIMAEIRSGKPLILIATQKIFSYGYDTSFDSVIVPQLDALSVGSDFRTAERLWYRLEKITDFNPKDLVVQTFHQNDLLGKLAKHDYQTLYEEELAARKSFWYPPYSRLITLTYSHPDWRKVSAAARAAVEKLKLAAVHIKAHEKIKVTETSPLFLRKEKGVYIYSIIVKIDSQIQPREFLRYAPAQWLINVDPRTTT</sequence>
<evidence type="ECO:0000313" key="13">
    <source>
        <dbReference type="EMBL" id="KKU90168.1"/>
    </source>
</evidence>
<dbReference type="GO" id="GO:0003677">
    <property type="term" value="F:DNA binding"/>
    <property type="evidence" value="ECO:0007669"/>
    <property type="project" value="UniProtKB-KW"/>
</dbReference>
<evidence type="ECO:0000259" key="12">
    <source>
        <dbReference type="Pfam" id="PF18074"/>
    </source>
</evidence>
<dbReference type="NCBIfam" id="TIGR00595">
    <property type="entry name" value="priA"/>
    <property type="match status" value="1"/>
</dbReference>
<dbReference type="PANTHER" id="PTHR30580:SF0">
    <property type="entry name" value="PRIMOSOMAL PROTEIN N"/>
    <property type="match status" value="1"/>
</dbReference>
<evidence type="ECO:0000256" key="9">
    <source>
        <dbReference type="ARBA" id="ARBA00023125"/>
    </source>
</evidence>
<keyword evidence="5" id="KW-0378">Hydrolase</keyword>
<dbReference type="InterPro" id="IPR041222">
    <property type="entry name" value="PriA_3primeBD"/>
</dbReference>
<reference evidence="13 14" key="1">
    <citation type="journal article" date="2015" name="Nature">
        <title>rRNA introns, odd ribosomes, and small enigmatic genomes across a large radiation of phyla.</title>
        <authorList>
            <person name="Brown C.T."/>
            <person name="Hug L.A."/>
            <person name="Thomas B.C."/>
            <person name="Sharon I."/>
            <person name="Castelle C.J."/>
            <person name="Singh A."/>
            <person name="Wilkins M.J."/>
            <person name="Williams K.H."/>
            <person name="Banfield J.F."/>
        </authorList>
    </citation>
    <scope>NUCLEOTIDE SEQUENCE [LARGE SCALE GENOMIC DNA]</scope>
</reference>
<dbReference type="GO" id="GO:0006310">
    <property type="term" value="P:DNA recombination"/>
    <property type="evidence" value="ECO:0007669"/>
    <property type="project" value="InterPro"/>
</dbReference>
<dbReference type="GO" id="GO:0043138">
    <property type="term" value="F:3'-5' DNA helicase activity"/>
    <property type="evidence" value="ECO:0007669"/>
    <property type="project" value="TreeGrafter"/>
</dbReference>
<keyword evidence="10" id="KW-0413">Isomerase</keyword>
<evidence type="ECO:0000256" key="6">
    <source>
        <dbReference type="ARBA" id="ARBA00022806"/>
    </source>
</evidence>
<dbReference type="GO" id="GO:0046872">
    <property type="term" value="F:metal ion binding"/>
    <property type="evidence" value="ECO:0007669"/>
    <property type="project" value="UniProtKB-KW"/>
</dbReference>
<evidence type="ECO:0000313" key="14">
    <source>
        <dbReference type="Proteomes" id="UP000034403"/>
    </source>
</evidence>
<evidence type="ECO:0000256" key="7">
    <source>
        <dbReference type="ARBA" id="ARBA00022833"/>
    </source>
</evidence>
<dbReference type="InterPro" id="IPR042115">
    <property type="entry name" value="PriA_3primeBD_sf"/>
</dbReference>
<dbReference type="InterPro" id="IPR005259">
    <property type="entry name" value="PriA"/>
</dbReference>
<gene>
    <name evidence="13" type="ORF">UY20_C0001G0019</name>
</gene>
<dbReference type="GO" id="GO:0005524">
    <property type="term" value="F:ATP binding"/>
    <property type="evidence" value="ECO:0007669"/>
    <property type="project" value="UniProtKB-KW"/>
</dbReference>
<evidence type="ECO:0000256" key="4">
    <source>
        <dbReference type="ARBA" id="ARBA00022741"/>
    </source>
</evidence>
<keyword evidence="1" id="KW-0639">Primosome</keyword>
<evidence type="ECO:0000256" key="2">
    <source>
        <dbReference type="ARBA" id="ARBA00022705"/>
    </source>
</evidence>
<keyword evidence="3" id="KW-0479">Metal-binding</keyword>
<dbReference type="GO" id="GO:1990077">
    <property type="term" value="C:primosome complex"/>
    <property type="evidence" value="ECO:0007669"/>
    <property type="project" value="UniProtKB-KW"/>
</dbReference>
<name>A0A0G1WIP0_9BACT</name>
<evidence type="ECO:0000256" key="3">
    <source>
        <dbReference type="ARBA" id="ARBA00022723"/>
    </source>
</evidence>
<keyword evidence="4" id="KW-0547">Nucleotide-binding</keyword>
<dbReference type="Pfam" id="PF18074">
    <property type="entry name" value="PriA_C"/>
    <property type="match status" value="1"/>
</dbReference>
<dbReference type="Proteomes" id="UP000034403">
    <property type="component" value="Unassembled WGS sequence"/>
</dbReference>
<dbReference type="GO" id="GO:0016787">
    <property type="term" value="F:hydrolase activity"/>
    <property type="evidence" value="ECO:0007669"/>
    <property type="project" value="UniProtKB-KW"/>
</dbReference>
<dbReference type="PANTHER" id="PTHR30580">
    <property type="entry name" value="PRIMOSOMAL PROTEIN N"/>
    <property type="match status" value="1"/>
</dbReference>
<dbReference type="Gene3D" id="3.40.1440.60">
    <property type="entry name" value="PriA, 3(prime) DNA-binding domain"/>
    <property type="match status" value="1"/>
</dbReference>
<dbReference type="GO" id="GO:0006302">
    <property type="term" value="P:double-strand break repair"/>
    <property type="evidence" value="ECO:0007669"/>
    <property type="project" value="InterPro"/>
</dbReference>
<keyword evidence="6" id="KW-0347">Helicase</keyword>
<evidence type="ECO:0000259" key="11">
    <source>
        <dbReference type="Pfam" id="PF17764"/>
    </source>
</evidence>
<dbReference type="SUPFAM" id="SSF52540">
    <property type="entry name" value="P-loop containing nucleoside triphosphate hydrolases"/>
    <property type="match status" value="1"/>
</dbReference>
<dbReference type="Gene3D" id="3.40.50.300">
    <property type="entry name" value="P-loop containing nucleotide triphosphate hydrolases"/>
    <property type="match status" value="2"/>
</dbReference>
<protein>
    <submittedName>
        <fullName evidence="13">Putative primosomal protein N</fullName>
    </submittedName>
</protein>
<feature type="domain" description="Primosomal protein N' 3' DNA-binding" evidence="11">
    <location>
        <begin position="12"/>
        <end position="108"/>
    </location>
</feature>
<keyword evidence="2" id="KW-0235">DNA replication</keyword>
<dbReference type="GO" id="GO:0006270">
    <property type="term" value="P:DNA replication initiation"/>
    <property type="evidence" value="ECO:0007669"/>
    <property type="project" value="TreeGrafter"/>
</dbReference>
<dbReference type="AlphaFoldDB" id="A0A0G1WIP0"/>
<feature type="domain" description="Primosomal protein N C-terminal" evidence="12">
    <location>
        <begin position="540"/>
        <end position="619"/>
    </location>
</feature>
<evidence type="ECO:0000256" key="10">
    <source>
        <dbReference type="ARBA" id="ARBA00023235"/>
    </source>
</evidence>
<organism evidence="13 14">
    <name type="scientific">Candidatus Yanofskybacteria bacterium GW2011_GWA1_48_10</name>
    <dbReference type="NCBI Taxonomy" id="1619022"/>
    <lineage>
        <taxon>Bacteria</taxon>
        <taxon>Candidatus Yanofskyibacteriota</taxon>
    </lineage>
</organism>
<evidence type="ECO:0000256" key="8">
    <source>
        <dbReference type="ARBA" id="ARBA00022840"/>
    </source>
</evidence>
<evidence type="ECO:0000256" key="1">
    <source>
        <dbReference type="ARBA" id="ARBA00022515"/>
    </source>
</evidence>
<accession>A0A0G1WIP0</accession>
<keyword evidence="9" id="KW-0238">DNA-binding</keyword>
<keyword evidence="8" id="KW-0067">ATP-binding</keyword>
<dbReference type="InterPro" id="IPR041236">
    <property type="entry name" value="PriA_C"/>
</dbReference>